<evidence type="ECO:0000256" key="1">
    <source>
        <dbReference type="SAM" id="Coils"/>
    </source>
</evidence>
<gene>
    <name evidence="2" type="ORF">G163CM_31670</name>
</gene>
<dbReference type="RefSeq" id="WP_231825592.1">
    <property type="nucleotide sequence ID" value="NZ_CP087880.1"/>
</dbReference>
<accession>A0ABY3S9Y2</accession>
<evidence type="ECO:0000313" key="3">
    <source>
        <dbReference type="Proteomes" id="UP001199659"/>
    </source>
</evidence>
<proteinExistence type="predicted"/>
<evidence type="ECO:0008006" key="4">
    <source>
        <dbReference type="Google" id="ProtNLM"/>
    </source>
</evidence>
<dbReference type="Proteomes" id="UP001199659">
    <property type="component" value="Chromosome"/>
</dbReference>
<evidence type="ECO:0000313" key="2">
    <source>
        <dbReference type="EMBL" id="UGS42430.1"/>
    </source>
</evidence>
<keyword evidence="1" id="KW-0175">Coiled coil</keyword>
<name>A0ABY3S9Y2_9ENTR</name>
<protein>
    <recommendedName>
        <fullName evidence="4">Tryptophan synthase subunit beta</fullName>
    </recommendedName>
</protein>
<sequence>MYYLQRNPRGTLVRVDTQPFEGMTGESEQATLEITHWENHQKALLAGLQKSDLELVRVLEDLIYVLTSKGILSITDLPVAAQNKLSNRSLLRQELDSLENLLNEDEILL</sequence>
<dbReference type="EMBL" id="CP087880">
    <property type="protein sequence ID" value="UGS42430.1"/>
    <property type="molecule type" value="Genomic_DNA"/>
</dbReference>
<feature type="coiled-coil region" evidence="1">
    <location>
        <begin position="81"/>
        <end position="108"/>
    </location>
</feature>
<reference evidence="2 3" key="1">
    <citation type="journal article" date="2022" name="Int. J. Syst. Evol. Microbiol.">
        <title>Pseudocitrobacter corydidari sp. nov., isolated from the Asian emerald cockroach Corydidarum magnifica.</title>
        <authorList>
            <person name="Guzman J."/>
            <person name="Poehlein A."/>
            <person name="Glaeser S.P."/>
            <person name="Schwengers O."/>
            <person name="Blom J."/>
            <person name="Hollensteiner J."/>
            <person name="Kampfer P."/>
            <person name="Vilcinskas A."/>
        </authorList>
    </citation>
    <scope>NUCLEOTIDE SEQUENCE [LARGE SCALE GENOMIC DNA]</scope>
    <source>
        <strain evidence="2">G163CM</strain>
    </source>
</reference>
<keyword evidence="3" id="KW-1185">Reference proteome</keyword>
<organism evidence="2 3">
    <name type="scientific">Pseudocitrobacter corydidari</name>
    <dbReference type="NCBI Taxonomy" id="2891570"/>
    <lineage>
        <taxon>Bacteria</taxon>
        <taxon>Pseudomonadati</taxon>
        <taxon>Pseudomonadota</taxon>
        <taxon>Gammaproteobacteria</taxon>
        <taxon>Enterobacterales</taxon>
        <taxon>Enterobacteriaceae</taxon>
        <taxon>Pseudocitrobacter</taxon>
    </lineage>
</organism>